<comment type="caution">
    <text evidence="1">The sequence shown here is derived from an EMBL/GenBank/DDBJ whole genome shotgun (WGS) entry which is preliminary data.</text>
</comment>
<dbReference type="InterPro" id="IPR007475">
    <property type="entry name" value="UbiK"/>
</dbReference>
<dbReference type="RefSeq" id="WP_188409310.1">
    <property type="nucleotide sequence ID" value="NZ_BMCP01000002.1"/>
</dbReference>
<dbReference type="EMBL" id="BMCP01000002">
    <property type="protein sequence ID" value="GGE40146.1"/>
    <property type="molecule type" value="Genomic_DNA"/>
</dbReference>
<dbReference type="AlphaFoldDB" id="A0A8J2VSI9"/>
<keyword evidence="2" id="KW-1185">Reference proteome</keyword>
<evidence type="ECO:0008006" key="3">
    <source>
        <dbReference type="Google" id="ProtNLM"/>
    </source>
</evidence>
<organism evidence="1 2">
    <name type="scientific">Agaricicola taiwanensis</name>
    <dbReference type="NCBI Taxonomy" id="591372"/>
    <lineage>
        <taxon>Bacteria</taxon>
        <taxon>Pseudomonadati</taxon>
        <taxon>Pseudomonadota</taxon>
        <taxon>Alphaproteobacteria</taxon>
        <taxon>Rhodobacterales</taxon>
        <taxon>Paracoccaceae</taxon>
        <taxon>Agaricicola</taxon>
    </lineage>
</organism>
<evidence type="ECO:0000313" key="1">
    <source>
        <dbReference type="EMBL" id="GGE40146.1"/>
    </source>
</evidence>
<name>A0A8J2VSI9_9RHOB</name>
<proteinExistence type="predicted"/>
<protein>
    <recommendedName>
        <fullName evidence="3">Accessory factor UbiK family protein</fullName>
    </recommendedName>
</protein>
<evidence type="ECO:0000313" key="2">
    <source>
        <dbReference type="Proteomes" id="UP000602745"/>
    </source>
</evidence>
<accession>A0A8J2VSI9</accession>
<reference evidence="1" key="1">
    <citation type="journal article" date="2014" name="Int. J. Syst. Evol. Microbiol.">
        <title>Complete genome sequence of Corynebacterium casei LMG S-19264T (=DSM 44701T), isolated from a smear-ripened cheese.</title>
        <authorList>
            <consortium name="US DOE Joint Genome Institute (JGI-PGF)"/>
            <person name="Walter F."/>
            <person name="Albersmeier A."/>
            <person name="Kalinowski J."/>
            <person name="Ruckert C."/>
        </authorList>
    </citation>
    <scope>NUCLEOTIDE SEQUENCE</scope>
    <source>
        <strain evidence="1">CCM 7684</strain>
    </source>
</reference>
<dbReference type="Pfam" id="PF04380">
    <property type="entry name" value="BMFP"/>
    <property type="match status" value="1"/>
</dbReference>
<sequence>MTQTRSRLFDGMAQLMTDAVGAAEGVKREVDTMVRSQAEKILADLDLVRREEFDAVRDMAAKARAENEALSARLEALEQRLAAQGPAGEASAPAAAADLE</sequence>
<dbReference type="Proteomes" id="UP000602745">
    <property type="component" value="Unassembled WGS sequence"/>
</dbReference>
<gene>
    <name evidence="1" type="ORF">GCM10007276_16830</name>
</gene>
<reference evidence="1" key="2">
    <citation type="submission" date="2020-09" db="EMBL/GenBank/DDBJ databases">
        <authorList>
            <person name="Sun Q."/>
            <person name="Sedlacek I."/>
        </authorList>
    </citation>
    <scope>NUCLEOTIDE SEQUENCE</scope>
    <source>
        <strain evidence="1">CCM 7684</strain>
    </source>
</reference>